<evidence type="ECO:0000313" key="1">
    <source>
        <dbReference type="EMBL" id="MEE9657580.1"/>
    </source>
</evidence>
<dbReference type="AlphaFoldDB" id="A0AB35XE33"/>
<proteinExistence type="predicted"/>
<dbReference type="RefSeq" id="WP_063160586.1">
    <property type="nucleotide sequence ID" value="NZ_JAZKKV010000004.1"/>
</dbReference>
<accession>A0AB35XE33</accession>
<gene>
    <name evidence="1" type="ORF">V4836_26360</name>
</gene>
<dbReference type="Proteomes" id="UP001331691">
    <property type="component" value="Unassembled WGS sequence"/>
</dbReference>
<name>A0AB35XE33_9ENTR</name>
<dbReference type="EMBL" id="JAZKKV010000004">
    <property type="protein sequence ID" value="MEE9657580.1"/>
    <property type="molecule type" value="Genomic_DNA"/>
</dbReference>
<sequence>MEKPKPVFCQVALSPRANDKVEAFKDKLKESGVKMTKSEVIDMIIAEVNMADFARYSKRAMASSKAAQRIIELYNTTDMTEEDRDILLAGLEHSNTPEPKP</sequence>
<evidence type="ECO:0000313" key="2">
    <source>
        <dbReference type="Proteomes" id="UP001331691"/>
    </source>
</evidence>
<reference evidence="1 2" key="1">
    <citation type="submission" date="2023-10" db="EMBL/GenBank/DDBJ databases">
        <title>Wastewater isolates of ESBL- and carbapenemase-producing Gram-negative bacteria from New Zealand.</title>
        <authorList>
            <person name="Straub C."/>
            <person name="Weaver L."/>
            <person name="Cornelius A."/>
            <person name="Mcgill E."/>
            <person name="Dyet K."/>
            <person name="White L."/>
            <person name="Pattis I."/>
        </authorList>
    </citation>
    <scope>NUCLEOTIDE SEQUENCE [LARGE SCALE GENOMIC DNA]</scope>
    <source>
        <strain evidence="1 2">ESBL09</strain>
    </source>
</reference>
<organism evidence="1 2">
    <name type="scientific">Kluyvera ascorbata</name>
    <dbReference type="NCBI Taxonomy" id="51288"/>
    <lineage>
        <taxon>Bacteria</taxon>
        <taxon>Pseudomonadati</taxon>
        <taxon>Pseudomonadota</taxon>
        <taxon>Gammaproteobacteria</taxon>
        <taxon>Enterobacterales</taxon>
        <taxon>Enterobacteriaceae</taxon>
        <taxon>Kluyvera</taxon>
    </lineage>
</organism>
<keyword evidence="2" id="KW-1185">Reference proteome</keyword>
<protein>
    <submittedName>
        <fullName evidence="1">Uncharacterized protein</fullName>
    </submittedName>
</protein>
<comment type="caution">
    <text evidence="1">The sequence shown here is derived from an EMBL/GenBank/DDBJ whole genome shotgun (WGS) entry which is preliminary data.</text>
</comment>